<dbReference type="Proteomes" id="UP000681586">
    <property type="component" value="Unassembled WGS sequence"/>
</dbReference>
<proteinExistence type="predicted"/>
<dbReference type="EMBL" id="JAGXBM010000001">
    <property type="protein sequence ID" value="MBS3696056.1"/>
    <property type="molecule type" value="Genomic_DNA"/>
</dbReference>
<comment type="caution">
    <text evidence="1">The sequence shown here is derived from an EMBL/GenBank/DDBJ whole genome shotgun (WGS) entry which is preliminary data.</text>
</comment>
<evidence type="ECO:0000313" key="1">
    <source>
        <dbReference type="EMBL" id="MBS3696056.1"/>
    </source>
</evidence>
<protein>
    <submittedName>
        <fullName evidence="1">DUF2483 family protein</fullName>
    </submittedName>
</protein>
<sequence>MKQITTYIIKHKLLKAYVTNKPSENAPDISYSTNFGRAREFDGLDNSKIDMNDHIAIRKTVTEQVEYEEVSHE</sequence>
<evidence type="ECO:0000313" key="2">
    <source>
        <dbReference type="Proteomes" id="UP000681586"/>
    </source>
</evidence>
<gene>
    <name evidence="1" type="ORF">JJQ58_01000</name>
</gene>
<dbReference type="InterPro" id="IPR018918">
    <property type="entry name" value="DUF2483"/>
</dbReference>
<organism evidence="1 2">
    <name type="scientific">Mammaliicoccus fleurettii</name>
    <dbReference type="NCBI Taxonomy" id="150056"/>
    <lineage>
        <taxon>Bacteria</taxon>
        <taxon>Bacillati</taxon>
        <taxon>Bacillota</taxon>
        <taxon>Bacilli</taxon>
        <taxon>Bacillales</taxon>
        <taxon>Staphylococcaceae</taxon>
        <taxon>Mammaliicoccus</taxon>
    </lineage>
</organism>
<dbReference type="RefSeq" id="WP_103322262.1">
    <property type="nucleotide sequence ID" value="NZ_JAEPSA010000003.1"/>
</dbReference>
<name>A0ABS5MK74_9STAP</name>
<accession>A0ABS5MK74</accession>
<keyword evidence="2" id="KW-1185">Reference proteome</keyword>
<reference evidence="1 2" key="1">
    <citation type="submission" date="2021-05" db="EMBL/GenBank/DDBJ databases">
        <title>Staphylococcus fleurettii isolated from lake water in First Nation community in Manitoba, Canada.</title>
        <authorList>
            <person name="Bashar S."/>
            <person name="Murdock A."/>
            <person name="Patidar R."/>
            <person name="Golding G."/>
            <person name="Farenhorst A."/>
            <person name="Kumar A."/>
        </authorList>
    </citation>
    <scope>NUCLEOTIDE SEQUENCE [LARGE SCALE GENOMIC DNA]</scope>
    <source>
        <strain evidence="1 2">SF002</strain>
    </source>
</reference>
<dbReference type="Pfam" id="PF10656">
    <property type="entry name" value="DUF2483"/>
    <property type="match status" value="1"/>
</dbReference>